<dbReference type="NCBIfam" id="TIGR02258">
    <property type="entry name" value="2_5_ligase"/>
    <property type="match status" value="1"/>
</dbReference>
<feature type="active site" description="Proton acceptor" evidence="2">
    <location>
        <position position="129"/>
    </location>
</feature>
<dbReference type="PANTHER" id="PTHR35561:SF1">
    <property type="entry name" value="RNA 2',3'-CYCLIC PHOSPHODIESTERASE"/>
    <property type="match status" value="1"/>
</dbReference>
<dbReference type="InterPro" id="IPR009097">
    <property type="entry name" value="Cyclic_Pdiesterase"/>
</dbReference>
<sequence length="185" mass="20117">MRLFTAVYPTDEVADHLASCVAGLHVSHAAADGVNTRLAPRSNWHVTLAFLGEVPDERLPGVEAALARVAASPFEVKVAGGGRFGRGRFTILWAALGGDLPALTGLSRSVRRELSRARLPFDRKPFRPHLTIARPGDRIGRDEVAADRAALDAYEGPLWRVTEVVLMRSHPGPNPTYDRLGAWPL</sequence>
<evidence type="ECO:0000313" key="3">
    <source>
        <dbReference type="EMBL" id="GLH98437.1"/>
    </source>
</evidence>
<dbReference type="Gene3D" id="3.90.1140.10">
    <property type="entry name" value="Cyclic phosphodiesterase"/>
    <property type="match status" value="1"/>
</dbReference>
<dbReference type="PANTHER" id="PTHR35561">
    <property type="entry name" value="RNA 2',3'-CYCLIC PHOSPHODIESTERASE"/>
    <property type="match status" value="1"/>
</dbReference>
<keyword evidence="4" id="KW-1185">Reference proteome</keyword>
<comment type="caution">
    <text evidence="3">The sequence shown here is derived from an EMBL/GenBank/DDBJ whole genome shotgun (WGS) entry which is preliminary data.</text>
</comment>
<feature type="active site" description="Proton donor" evidence="2">
    <location>
        <position position="45"/>
    </location>
</feature>
<dbReference type="EMBL" id="BSDI01000016">
    <property type="protein sequence ID" value="GLH98437.1"/>
    <property type="molecule type" value="Genomic_DNA"/>
</dbReference>
<evidence type="ECO:0000313" key="4">
    <source>
        <dbReference type="Proteomes" id="UP001144280"/>
    </source>
</evidence>
<comment type="similarity">
    <text evidence="2">Belongs to the 2H phosphoesterase superfamily. ThpR family.</text>
</comment>
<keyword evidence="1 2" id="KW-0378">Hydrolase</keyword>
<dbReference type="HAMAP" id="MF_01940">
    <property type="entry name" value="RNA_CPDase"/>
    <property type="match status" value="1"/>
</dbReference>
<gene>
    <name evidence="3" type="ORF">Pa4123_37120</name>
</gene>
<feature type="short sequence motif" description="HXTX 1" evidence="2">
    <location>
        <begin position="45"/>
        <end position="48"/>
    </location>
</feature>
<dbReference type="Proteomes" id="UP001144280">
    <property type="component" value="Unassembled WGS sequence"/>
</dbReference>
<reference evidence="3" key="1">
    <citation type="submission" date="2022-12" db="EMBL/GenBank/DDBJ databases">
        <title>New Phytohabitans aurantiacus sp. RD004123 nov., an actinomycete isolated from soil.</title>
        <authorList>
            <person name="Triningsih D.W."/>
            <person name="Harunari E."/>
            <person name="Igarashi Y."/>
        </authorList>
    </citation>
    <scope>NUCLEOTIDE SEQUENCE</scope>
    <source>
        <strain evidence="3">RD004123</strain>
    </source>
</reference>
<feature type="short sequence motif" description="HXTX 2" evidence="2">
    <location>
        <begin position="129"/>
        <end position="132"/>
    </location>
</feature>
<dbReference type="RefSeq" id="WP_281897296.1">
    <property type="nucleotide sequence ID" value="NZ_BSDI01000016.1"/>
</dbReference>
<dbReference type="EC" id="3.1.4.58" evidence="2"/>
<evidence type="ECO:0000256" key="2">
    <source>
        <dbReference type="HAMAP-Rule" id="MF_01940"/>
    </source>
</evidence>
<accession>A0ABQ5QWN2</accession>
<comment type="function">
    <text evidence="2">Hydrolyzes RNA 2',3'-cyclic phosphodiester to an RNA 2'-phosphomonoester.</text>
</comment>
<dbReference type="SUPFAM" id="SSF55144">
    <property type="entry name" value="LigT-like"/>
    <property type="match status" value="1"/>
</dbReference>
<evidence type="ECO:0000256" key="1">
    <source>
        <dbReference type="ARBA" id="ARBA00022801"/>
    </source>
</evidence>
<dbReference type="Pfam" id="PF13563">
    <property type="entry name" value="2_5_RNA_ligase2"/>
    <property type="match status" value="1"/>
</dbReference>
<dbReference type="InterPro" id="IPR004175">
    <property type="entry name" value="RNA_CPDase"/>
</dbReference>
<name>A0ABQ5QWN2_9ACTN</name>
<organism evidence="3 4">
    <name type="scientific">Phytohabitans aurantiacus</name>
    <dbReference type="NCBI Taxonomy" id="3016789"/>
    <lineage>
        <taxon>Bacteria</taxon>
        <taxon>Bacillati</taxon>
        <taxon>Actinomycetota</taxon>
        <taxon>Actinomycetes</taxon>
        <taxon>Micromonosporales</taxon>
        <taxon>Micromonosporaceae</taxon>
    </lineage>
</organism>
<comment type="catalytic activity">
    <reaction evidence="2">
        <text>a 3'-end 2',3'-cyclophospho-ribonucleotide-RNA + H2O = a 3'-end 2'-phospho-ribonucleotide-RNA + H(+)</text>
        <dbReference type="Rhea" id="RHEA:11828"/>
        <dbReference type="Rhea" id="RHEA-COMP:10464"/>
        <dbReference type="Rhea" id="RHEA-COMP:17353"/>
        <dbReference type="ChEBI" id="CHEBI:15377"/>
        <dbReference type="ChEBI" id="CHEBI:15378"/>
        <dbReference type="ChEBI" id="CHEBI:83064"/>
        <dbReference type="ChEBI" id="CHEBI:173113"/>
        <dbReference type="EC" id="3.1.4.58"/>
    </reaction>
</comment>
<proteinExistence type="inferred from homology"/>
<protein>
    <recommendedName>
        <fullName evidence="2">RNA 2',3'-cyclic phosphodiesterase</fullName>
        <shortName evidence="2">RNA 2',3'-CPDase</shortName>
        <ecNumber evidence="2">3.1.4.58</ecNumber>
    </recommendedName>
</protein>